<organism evidence="1">
    <name type="scientific">Anguilla anguilla</name>
    <name type="common">European freshwater eel</name>
    <name type="synonym">Muraena anguilla</name>
    <dbReference type="NCBI Taxonomy" id="7936"/>
    <lineage>
        <taxon>Eukaryota</taxon>
        <taxon>Metazoa</taxon>
        <taxon>Chordata</taxon>
        <taxon>Craniata</taxon>
        <taxon>Vertebrata</taxon>
        <taxon>Euteleostomi</taxon>
        <taxon>Actinopterygii</taxon>
        <taxon>Neopterygii</taxon>
        <taxon>Teleostei</taxon>
        <taxon>Anguilliformes</taxon>
        <taxon>Anguillidae</taxon>
        <taxon>Anguilla</taxon>
    </lineage>
</organism>
<reference evidence="1" key="2">
    <citation type="journal article" date="2015" name="Fish Shellfish Immunol.">
        <title>Early steps in the European eel (Anguilla anguilla)-Vibrio vulnificus interaction in the gills: Role of the RtxA13 toxin.</title>
        <authorList>
            <person name="Callol A."/>
            <person name="Pajuelo D."/>
            <person name="Ebbesson L."/>
            <person name="Teles M."/>
            <person name="MacKenzie S."/>
            <person name="Amaro C."/>
        </authorList>
    </citation>
    <scope>NUCLEOTIDE SEQUENCE</scope>
</reference>
<accession>A0A0E9U4S6</accession>
<dbReference type="EMBL" id="GBXM01048609">
    <property type="protein sequence ID" value="JAH59968.1"/>
    <property type="molecule type" value="Transcribed_RNA"/>
</dbReference>
<reference evidence="1" key="1">
    <citation type="submission" date="2014-11" db="EMBL/GenBank/DDBJ databases">
        <authorList>
            <person name="Amaro Gonzalez C."/>
        </authorList>
    </citation>
    <scope>NUCLEOTIDE SEQUENCE</scope>
</reference>
<proteinExistence type="predicted"/>
<name>A0A0E9U4S6_ANGAN</name>
<dbReference type="AlphaFoldDB" id="A0A0E9U4S6"/>
<sequence length="34" mass="4045">MNIAELLLQHYQTTVRSVVHQTTTWWKVVEVSMD</sequence>
<protein>
    <submittedName>
        <fullName evidence="1">Uncharacterized protein</fullName>
    </submittedName>
</protein>
<evidence type="ECO:0000313" key="1">
    <source>
        <dbReference type="EMBL" id="JAH59968.1"/>
    </source>
</evidence>